<accession>A0A2G5H986</accession>
<proteinExistence type="predicted"/>
<comment type="caution">
    <text evidence="1">The sequence shown here is derived from an EMBL/GenBank/DDBJ whole genome shotgun (WGS) entry which is preliminary data.</text>
</comment>
<name>A0A2G5H986_CERBT</name>
<evidence type="ECO:0000313" key="2">
    <source>
        <dbReference type="Proteomes" id="UP000230605"/>
    </source>
</evidence>
<evidence type="ECO:0000313" key="1">
    <source>
        <dbReference type="EMBL" id="PIA89096.1"/>
    </source>
</evidence>
<gene>
    <name evidence="1" type="ORF">CB0940_06867</name>
</gene>
<sequence>MMAGGNLIRQGVYNSRRAEEQGCAANTDSLTRGEHNAAWQIRTCLHDANPAREWRLEQIQSIQLDQLGSVQAGMSNKDDYLHEVQRLAMK</sequence>
<dbReference type="Proteomes" id="UP000230605">
    <property type="component" value="Chromosome 5"/>
</dbReference>
<dbReference type="AlphaFoldDB" id="A0A2G5H986"/>
<reference evidence="1 2" key="1">
    <citation type="submission" date="2015-10" db="EMBL/GenBank/DDBJ databases">
        <title>The cercosporin biosynthetic gene cluster was horizontally transferred to several fungal lineages and shown to be expanded in Cercospora beticola based on microsynteny with recipient genomes.</title>
        <authorList>
            <person name="De Jonge R."/>
            <person name="Ebert M.K."/>
            <person name="Suttle J.C."/>
            <person name="Jurick Ii W.M."/>
            <person name="Secor G.A."/>
            <person name="Thomma B.P."/>
            <person name="Van De Peer Y."/>
            <person name="Bolton M.D."/>
        </authorList>
    </citation>
    <scope>NUCLEOTIDE SEQUENCE [LARGE SCALE GENOMIC DNA]</scope>
    <source>
        <strain evidence="1 2">09-40</strain>
    </source>
</reference>
<dbReference type="EMBL" id="LKMD01000108">
    <property type="protein sequence ID" value="PIA89096.1"/>
    <property type="molecule type" value="Genomic_DNA"/>
</dbReference>
<organism evidence="1 2">
    <name type="scientific">Cercospora beticola</name>
    <name type="common">Sugarbeet leaf spot fungus</name>
    <dbReference type="NCBI Taxonomy" id="122368"/>
    <lineage>
        <taxon>Eukaryota</taxon>
        <taxon>Fungi</taxon>
        <taxon>Dikarya</taxon>
        <taxon>Ascomycota</taxon>
        <taxon>Pezizomycotina</taxon>
        <taxon>Dothideomycetes</taxon>
        <taxon>Dothideomycetidae</taxon>
        <taxon>Mycosphaerellales</taxon>
        <taxon>Mycosphaerellaceae</taxon>
        <taxon>Cercospora</taxon>
    </lineage>
</organism>
<protein>
    <submittedName>
        <fullName evidence="1">Uncharacterized protein</fullName>
    </submittedName>
</protein>